<dbReference type="EMBL" id="CP104965">
    <property type="protein sequence ID" value="UXN71726.1"/>
    <property type="molecule type" value="Genomic_DNA"/>
</dbReference>
<dbReference type="PROSITE" id="PS51186">
    <property type="entry name" value="GNAT"/>
    <property type="match status" value="1"/>
</dbReference>
<dbReference type="InterPro" id="IPR000182">
    <property type="entry name" value="GNAT_dom"/>
</dbReference>
<dbReference type="Proteomes" id="UP001061862">
    <property type="component" value="Chromosome"/>
</dbReference>
<evidence type="ECO:0000259" key="3">
    <source>
        <dbReference type="PROSITE" id="PS51186"/>
    </source>
</evidence>
<dbReference type="InterPro" id="IPR050832">
    <property type="entry name" value="Bact_Acetyltransf"/>
</dbReference>
<dbReference type="PANTHER" id="PTHR43877">
    <property type="entry name" value="AMINOALKYLPHOSPHONATE N-ACETYLTRANSFERASE-RELATED-RELATED"/>
    <property type="match status" value="1"/>
</dbReference>
<sequence length="164" mass="17932">MPHVEIRKAIKADAVAILEILQSVALWLETAGPGKLWSASSFSLSGVVDRIEAEEAVVLEADGTVAAIMYLQGRDDIFWPDDPAGEALYIHKLAIARPFAGLGLSRLMLDWAADQARQAGRHYLRLDCAPRAKLIAIYRDAGFSRVGDDIVVEGYSVARLQRSI</sequence>
<gene>
    <name evidence="4" type="ORF">N8A98_11335</name>
</gene>
<accession>A0ABY6CL37</accession>
<protein>
    <submittedName>
        <fullName evidence="4">GNAT family N-acetyltransferase</fullName>
    </submittedName>
</protein>
<evidence type="ECO:0000256" key="2">
    <source>
        <dbReference type="ARBA" id="ARBA00023315"/>
    </source>
</evidence>
<keyword evidence="5" id="KW-1185">Reference proteome</keyword>
<feature type="domain" description="N-acetyltransferase" evidence="3">
    <location>
        <begin position="4"/>
        <end position="164"/>
    </location>
</feature>
<dbReference type="CDD" id="cd04301">
    <property type="entry name" value="NAT_SF"/>
    <property type="match status" value="1"/>
</dbReference>
<dbReference type="RefSeq" id="WP_262171416.1">
    <property type="nucleotide sequence ID" value="NZ_CP104965.1"/>
</dbReference>
<name>A0ABY6CL37_9HYPH</name>
<dbReference type="PANTHER" id="PTHR43877:SF2">
    <property type="entry name" value="AMINOALKYLPHOSPHONATE N-ACETYLTRANSFERASE-RELATED"/>
    <property type="match status" value="1"/>
</dbReference>
<keyword evidence="1" id="KW-0808">Transferase</keyword>
<organism evidence="4 5">
    <name type="scientific">Devosia neptuniae</name>
    <dbReference type="NCBI Taxonomy" id="191302"/>
    <lineage>
        <taxon>Bacteria</taxon>
        <taxon>Pseudomonadati</taxon>
        <taxon>Pseudomonadota</taxon>
        <taxon>Alphaproteobacteria</taxon>
        <taxon>Hyphomicrobiales</taxon>
        <taxon>Devosiaceae</taxon>
        <taxon>Devosia</taxon>
    </lineage>
</organism>
<dbReference type="Gene3D" id="3.40.630.30">
    <property type="match status" value="1"/>
</dbReference>
<proteinExistence type="predicted"/>
<dbReference type="SUPFAM" id="SSF55729">
    <property type="entry name" value="Acyl-CoA N-acyltransferases (Nat)"/>
    <property type="match status" value="1"/>
</dbReference>
<keyword evidence="2" id="KW-0012">Acyltransferase</keyword>
<evidence type="ECO:0000313" key="5">
    <source>
        <dbReference type="Proteomes" id="UP001061862"/>
    </source>
</evidence>
<dbReference type="Pfam" id="PF00583">
    <property type="entry name" value="Acetyltransf_1"/>
    <property type="match status" value="1"/>
</dbReference>
<dbReference type="InterPro" id="IPR016181">
    <property type="entry name" value="Acyl_CoA_acyltransferase"/>
</dbReference>
<reference evidence="4 5" key="1">
    <citation type="submission" date="2022-09" db="EMBL/GenBank/DDBJ databases">
        <title>Interaction between co-microsymbionts with complementary sets of symbiotic genes in legume-rhizobium systems.</title>
        <authorList>
            <person name="Safronova V."/>
            <person name="Sazanova A."/>
            <person name="Afonin A."/>
            <person name="Chirak E."/>
        </authorList>
    </citation>
    <scope>NUCLEOTIDE SEQUENCE [LARGE SCALE GENOMIC DNA]</scope>
    <source>
        <strain evidence="4 5">A18/4-1</strain>
    </source>
</reference>
<evidence type="ECO:0000313" key="4">
    <source>
        <dbReference type="EMBL" id="UXN71726.1"/>
    </source>
</evidence>
<evidence type="ECO:0000256" key="1">
    <source>
        <dbReference type="ARBA" id="ARBA00022679"/>
    </source>
</evidence>